<proteinExistence type="predicted"/>
<dbReference type="AlphaFoldDB" id="A0A010RZL1"/>
<dbReference type="EMBL" id="AFOY02000015">
    <property type="protein sequence ID" value="EXF94154.1"/>
    <property type="molecule type" value="Genomic_DNA"/>
</dbReference>
<reference evidence="1 2" key="1">
    <citation type="journal article" date="2011" name="J. Bacteriol.">
        <title>Draft genome sequence of the polycyclic aromatic hydrocarbon-degrading, genetically engineered bioluminescent bioreporter Pseudomonas fluorescens HK44.</title>
        <authorList>
            <person name="Chauhan A."/>
            <person name="Layton A.C."/>
            <person name="Williams D.E."/>
            <person name="Smartt A.E."/>
            <person name="Ripp S."/>
            <person name="Karpinets T.V."/>
            <person name="Brown S.D."/>
            <person name="Sayler G.S."/>
        </authorList>
    </citation>
    <scope>NUCLEOTIDE SEQUENCE [LARGE SCALE GENOMIC DNA]</scope>
    <source>
        <strain evidence="1 2">HK44</strain>
    </source>
</reference>
<sequence>MVLTCKVQAGFAGAFLQDAVAGVLMSFLDALRSQAEQVALGARLIIDSSVLR</sequence>
<organism evidence="1 2">
    <name type="scientific">Pseudomonas fluorescens HK44</name>
    <dbReference type="NCBI Taxonomy" id="1042209"/>
    <lineage>
        <taxon>Bacteria</taxon>
        <taxon>Pseudomonadati</taxon>
        <taxon>Pseudomonadota</taxon>
        <taxon>Gammaproteobacteria</taxon>
        <taxon>Pseudomonadales</taxon>
        <taxon>Pseudomonadaceae</taxon>
        <taxon>Pseudomonas</taxon>
    </lineage>
</organism>
<dbReference type="PATRIC" id="fig|1042209.11.peg.4253"/>
<evidence type="ECO:0000313" key="1">
    <source>
        <dbReference type="EMBL" id="EXF94154.1"/>
    </source>
</evidence>
<dbReference type="HOGENOM" id="CLU_3083732_0_0_6"/>
<comment type="caution">
    <text evidence="1">The sequence shown here is derived from an EMBL/GenBank/DDBJ whole genome shotgun (WGS) entry which is preliminary data.</text>
</comment>
<gene>
    <name evidence="1" type="ORF">HK44_009270</name>
</gene>
<accession>A0A010RZL1</accession>
<name>A0A010RZL1_PSEFL</name>
<evidence type="ECO:0000313" key="2">
    <source>
        <dbReference type="Proteomes" id="UP000022611"/>
    </source>
</evidence>
<dbReference type="Proteomes" id="UP000022611">
    <property type="component" value="Unassembled WGS sequence"/>
</dbReference>
<protein>
    <submittedName>
        <fullName evidence="1">Uncharacterized protein</fullName>
    </submittedName>
</protein>